<gene>
    <name evidence="2" type="ORF">L2740_17305</name>
</gene>
<protein>
    <submittedName>
        <fullName evidence="2">ABC transporter permease</fullName>
    </submittedName>
</protein>
<dbReference type="RefSeq" id="WP_248951326.1">
    <property type="nucleotide sequence ID" value="NZ_JAKILB010000013.1"/>
</dbReference>
<dbReference type="EMBL" id="JAKILB010000013">
    <property type="protein sequence ID" value="MCL1140295.1"/>
    <property type="molecule type" value="Genomic_DNA"/>
</dbReference>
<organism evidence="2 3">
    <name type="scientific">Shewanella pneumatophori</name>
    <dbReference type="NCBI Taxonomy" id="314092"/>
    <lineage>
        <taxon>Bacteria</taxon>
        <taxon>Pseudomonadati</taxon>
        <taxon>Pseudomonadota</taxon>
        <taxon>Gammaproteobacteria</taxon>
        <taxon>Alteromonadales</taxon>
        <taxon>Shewanellaceae</taxon>
        <taxon>Shewanella</taxon>
    </lineage>
</organism>
<feature type="transmembrane region" description="Helical" evidence="1">
    <location>
        <begin position="148"/>
        <end position="170"/>
    </location>
</feature>
<dbReference type="PANTHER" id="PTHR43471:SF1">
    <property type="entry name" value="ABC TRANSPORTER PERMEASE PROTEIN NOSY-RELATED"/>
    <property type="match status" value="1"/>
</dbReference>
<dbReference type="Pfam" id="PF12679">
    <property type="entry name" value="ABC2_membrane_2"/>
    <property type="match status" value="1"/>
</dbReference>
<evidence type="ECO:0000313" key="3">
    <source>
        <dbReference type="Proteomes" id="UP001139293"/>
    </source>
</evidence>
<evidence type="ECO:0000313" key="2">
    <source>
        <dbReference type="EMBL" id="MCL1140295.1"/>
    </source>
</evidence>
<keyword evidence="1" id="KW-1133">Transmembrane helix</keyword>
<feature type="transmembrane region" description="Helical" evidence="1">
    <location>
        <begin position="256"/>
        <end position="276"/>
    </location>
</feature>
<dbReference type="PANTHER" id="PTHR43471">
    <property type="entry name" value="ABC TRANSPORTER PERMEASE"/>
    <property type="match status" value="1"/>
</dbReference>
<feature type="transmembrane region" description="Helical" evidence="1">
    <location>
        <begin position="60"/>
        <end position="81"/>
    </location>
</feature>
<dbReference type="AlphaFoldDB" id="A0A9X1ZI59"/>
<keyword evidence="1" id="KW-0812">Transmembrane</keyword>
<proteinExistence type="predicted"/>
<comment type="caution">
    <text evidence="2">The sequence shown here is derived from an EMBL/GenBank/DDBJ whole genome shotgun (WGS) entry which is preliminary data.</text>
</comment>
<feature type="transmembrane region" description="Helical" evidence="1">
    <location>
        <begin position="182"/>
        <end position="204"/>
    </location>
</feature>
<keyword evidence="3" id="KW-1185">Reference proteome</keyword>
<reference evidence="2" key="1">
    <citation type="submission" date="2022-01" db="EMBL/GenBank/DDBJ databases">
        <title>Whole genome-based taxonomy of the Shewanellaceae.</title>
        <authorList>
            <person name="Martin-Rodriguez A.J."/>
        </authorList>
    </citation>
    <scope>NUCLEOTIDE SEQUENCE</scope>
    <source>
        <strain evidence="2">KCTC 23973</strain>
    </source>
</reference>
<evidence type="ECO:0000256" key="1">
    <source>
        <dbReference type="SAM" id="Phobius"/>
    </source>
</evidence>
<keyword evidence="1" id="KW-0472">Membrane</keyword>
<feature type="transmembrane region" description="Helical" evidence="1">
    <location>
        <begin position="33"/>
        <end position="54"/>
    </location>
</feature>
<dbReference type="GO" id="GO:0140359">
    <property type="term" value="F:ABC-type transporter activity"/>
    <property type="evidence" value="ECO:0007669"/>
    <property type="project" value="InterPro"/>
</dbReference>
<dbReference type="GO" id="GO:0005886">
    <property type="term" value="C:plasma membrane"/>
    <property type="evidence" value="ECO:0007669"/>
    <property type="project" value="UniProtKB-SubCell"/>
</dbReference>
<dbReference type="Proteomes" id="UP001139293">
    <property type="component" value="Unassembled WGS sequence"/>
</dbReference>
<accession>A0A9X1ZI59</accession>
<feature type="transmembrane region" description="Helical" evidence="1">
    <location>
        <begin position="111"/>
        <end position="136"/>
    </location>
</feature>
<sequence>MLITRLTSPILIIAYKEICDSSRNRWLTFMGSMFLLLSLSVSFAGSAVTGSLYLPELDSLMSSLSTISVFIIPLAAILLCYDSFVGEDESGTLLLLLSYPLTRMQILFGKLLGHVTVMLVATGAAFGLTAVLLLMLGEHYQKGELISAFVQFLISSNLLALTFILISYIVSLKSTEKAKAIGGLLLIWFLFVLIYDLLLLTILVSDFSFANQYVINALIAMSPTDLYRAINLVAIDGNQASGSLAMLANSDWGLPGMYGLLLLWIGSLTAISHRIFKYKPL</sequence>
<name>A0A9X1ZI59_9GAMM</name>